<evidence type="ECO:0000259" key="3">
    <source>
        <dbReference type="Pfam" id="PF03787"/>
    </source>
</evidence>
<reference evidence="4 5" key="1">
    <citation type="journal article" date="2019" name="ISME J.">
        <title>Insights into ecological role of a new deltaproteobacterial order Candidatus Acidulodesulfobacterales by metagenomics and metatranscriptomics.</title>
        <authorList>
            <person name="Tan S."/>
            <person name="Liu J."/>
            <person name="Fang Y."/>
            <person name="Hedlund B.P."/>
            <person name="Lian Z.H."/>
            <person name="Huang L.Y."/>
            <person name="Li J.T."/>
            <person name="Huang L.N."/>
            <person name="Li W.J."/>
            <person name="Jiang H.C."/>
            <person name="Dong H.L."/>
            <person name="Shu W.S."/>
        </authorList>
    </citation>
    <scope>NUCLEOTIDE SEQUENCE [LARGE SCALE GENOMIC DNA]</scope>
    <source>
        <strain evidence="4">AP1</strain>
    </source>
</reference>
<dbReference type="NCBIfam" id="TIGR01898">
    <property type="entry name" value="cas_TM1791_cmr6"/>
    <property type="match status" value="1"/>
</dbReference>
<gene>
    <name evidence="4" type="primary">cmr6</name>
    <name evidence="4" type="ORF">EVG15_00845</name>
</gene>
<sequence length="437" mass="50644">MKKINQGSNHMPNNAVVYSFNKEIKEILSIDANYKKGNFGLWFNKFIPVSNANENFHTCDENGKKEEAVNYYKKFYNRMQNNSNSPIQTLLENKHLNQYYFYKSFESKYETIIITAKLISPLITGIGLTHPNEVGMLFDHTIGIPYISASSIKGDVRFAHTIGLLDDLYENHKDEINEIKIKKNDGTYEESSYFDDEEDWTKIPLIFGKGGDKGNVGRVIFLDAYPVNVPELHEDIMNPHYGEYYSDVNATKPPADYLTPKPIKFLTVSKETKFIFRILINKKYNDLKDNKTLKDLVLTAVRKSLEEEGIGAKTAVGYGLFNIENFSEPESIKKLINKKEDDVKKHLEELENIKKNEELKNMSEVDKICYQLKNDYEESYATNIYNKINDIQYSEEDKKKIAGELKKAWEKGGKWDEKNASKKQKEKIKKIKLILHE</sequence>
<feature type="coiled-coil region" evidence="2">
    <location>
        <begin position="336"/>
        <end position="367"/>
    </location>
</feature>
<dbReference type="InterPro" id="IPR005537">
    <property type="entry name" value="RAMP_III_fam"/>
</dbReference>
<organism evidence="4 5">
    <name type="scientific">Candidatus Acididesulfobacter diazotrophicus</name>
    <dbReference type="NCBI Taxonomy" id="2597226"/>
    <lineage>
        <taxon>Bacteria</taxon>
        <taxon>Deltaproteobacteria</taxon>
        <taxon>Candidatus Acidulodesulfobacterales</taxon>
        <taxon>Candidatus Acididesulfobacter</taxon>
    </lineage>
</organism>
<keyword evidence="1" id="KW-0051">Antiviral defense</keyword>
<dbReference type="InterPro" id="IPR010172">
    <property type="entry name" value="CRISPR-assoc_prot_TM1791"/>
</dbReference>
<protein>
    <submittedName>
        <fullName evidence="4">Type III-B CRISPR module RAMP protein Cmr6</fullName>
    </submittedName>
</protein>
<proteinExistence type="predicted"/>
<comment type="caution">
    <text evidence="4">The sequence shown here is derived from an EMBL/GenBank/DDBJ whole genome shotgun (WGS) entry which is preliminary data.</text>
</comment>
<dbReference type="PANTHER" id="PTHR39965:SF1">
    <property type="entry name" value="CRISPR SYSTEM CMR SUBUNIT CMR6"/>
    <property type="match status" value="1"/>
</dbReference>
<dbReference type="EMBL" id="SGBB01000001">
    <property type="protein sequence ID" value="RZD19460.1"/>
    <property type="molecule type" value="Genomic_DNA"/>
</dbReference>
<dbReference type="AlphaFoldDB" id="A0A519BQC2"/>
<name>A0A519BQC2_9DELT</name>
<accession>A0A519BQC2</accession>
<dbReference type="Proteomes" id="UP000319296">
    <property type="component" value="Unassembled WGS sequence"/>
</dbReference>
<evidence type="ECO:0000256" key="1">
    <source>
        <dbReference type="ARBA" id="ARBA00023118"/>
    </source>
</evidence>
<dbReference type="PANTHER" id="PTHR39965">
    <property type="entry name" value="CRISPR SYSTEM CMR SUBUNIT CMR6"/>
    <property type="match status" value="1"/>
</dbReference>
<feature type="domain" description="CRISPR type III-associated protein" evidence="3">
    <location>
        <begin position="115"/>
        <end position="321"/>
    </location>
</feature>
<evidence type="ECO:0000313" key="4">
    <source>
        <dbReference type="EMBL" id="RZD19460.1"/>
    </source>
</evidence>
<keyword evidence="2" id="KW-0175">Coiled coil</keyword>
<dbReference type="GO" id="GO:0051607">
    <property type="term" value="P:defense response to virus"/>
    <property type="evidence" value="ECO:0007669"/>
    <property type="project" value="UniProtKB-KW"/>
</dbReference>
<evidence type="ECO:0000256" key="2">
    <source>
        <dbReference type="SAM" id="Coils"/>
    </source>
</evidence>
<evidence type="ECO:0000313" key="5">
    <source>
        <dbReference type="Proteomes" id="UP000319296"/>
    </source>
</evidence>
<dbReference type="Pfam" id="PF03787">
    <property type="entry name" value="RAMPs"/>
    <property type="match status" value="1"/>
</dbReference>